<evidence type="ECO:0000313" key="1">
    <source>
        <dbReference type="EMBL" id="EME64821.1"/>
    </source>
</evidence>
<dbReference type="EMBL" id="AOEX01000035">
    <property type="protein sequence ID" value="EME64821.1"/>
    <property type="molecule type" value="Genomic_DNA"/>
</dbReference>
<accession>M2XV30</accession>
<dbReference type="Pfam" id="PF14013">
    <property type="entry name" value="MT0933_antitox"/>
    <property type="match status" value="1"/>
</dbReference>
<name>M2XV30_9NOCA</name>
<evidence type="ECO:0008006" key="3">
    <source>
        <dbReference type="Google" id="ProtNLM"/>
    </source>
</evidence>
<proteinExistence type="predicted"/>
<comment type="caution">
    <text evidence="1">The sequence shown here is derived from an EMBL/GenBank/DDBJ whole genome shotgun (WGS) entry which is preliminary data.</text>
</comment>
<dbReference type="AlphaFoldDB" id="M2XV30"/>
<protein>
    <recommendedName>
        <fullName evidence="3">Antitoxin</fullName>
    </recommendedName>
</protein>
<keyword evidence="2" id="KW-1185">Reference proteome</keyword>
<dbReference type="Proteomes" id="UP000011731">
    <property type="component" value="Unassembled WGS sequence"/>
</dbReference>
<sequence>MGFMDSVKGIVDKGGEFAAQNPFDDAIEKAGDLADCKTSGKYADQVDKAQDAVRKALRAE</sequence>
<gene>
    <name evidence="1" type="ORF">G352_11327</name>
</gene>
<dbReference type="InterPro" id="IPR028037">
    <property type="entry name" value="Antitoxin_Rv0909/MT0933"/>
</dbReference>
<dbReference type="PATRIC" id="fig|1278076.4.peg.2355"/>
<evidence type="ECO:0000313" key="2">
    <source>
        <dbReference type="Proteomes" id="UP000011731"/>
    </source>
</evidence>
<reference evidence="1 2" key="1">
    <citation type="journal article" date="2013" name="Genome Announc.">
        <title>Draft Genome Sequence of Rhodococcus ruber Strain BKS 20-38.</title>
        <authorList>
            <person name="Bala M."/>
            <person name="Kumar S."/>
            <person name="Raghava G.P."/>
            <person name="Mayilraj S."/>
        </authorList>
    </citation>
    <scope>NUCLEOTIDE SEQUENCE [LARGE SCALE GENOMIC DNA]</scope>
    <source>
        <strain evidence="1 2">BKS 20-38</strain>
    </source>
</reference>
<organism evidence="1 2">
    <name type="scientific">Rhodococcus ruber BKS 20-38</name>
    <dbReference type="NCBI Taxonomy" id="1278076"/>
    <lineage>
        <taxon>Bacteria</taxon>
        <taxon>Bacillati</taxon>
        <taxon>Actinomycetota</taxon>
        <taxon>Actinomycetes</taxon>
        <taxon>Mycobacteriales</taxon>
        <taxon>Nocardiaceae</taxon>
        <taxon>Rhodococcus</taxon>
    </lineage>
</organism>